<name>X6M482_RETFI</name>
<keyword evidence="2" id="KW-1185">Reference proteome</keyword>
<dbReference type="EMBL" id="ASPP01025193">
    <property type="protein sequence ID" value="ETO08282.1"/>
    <property type="molecule type" value="Genomic_DNA"/>
</dbReference>
<evidence type="ECO:0000313" key="2">
    <source>
        <dbReference type="Proteomes" id="UP000023152"/>
    </source>
</evidence>
<evidence type="ECO:0000313" key="1">
    <source>
        <dbReference type="EMBL" id="ETO08282.1"/>
    </source>
</evidence>
<dbReference type="AlphaFoldDB" id="X6M482"/>
<reference evidence="1 2" key="1">
    <citation type="journal article" date="2013" name="Curr. Biol.">
        <title>The Genome of the Foraminiferan Reticulomyxa filosa.</title>
        <authorList>
            <person name="Glockner G."/>
            <person name="Hulsmann N."/>
            <person name="Schleicher M."/>
            <person name="Noegel A.A."/>
            <person name="Eichinger L."/>
            <person name="Gallinger C."/>
            <person name="Pawlowski J."/>
            <person name="Sierra R."/>
            <person name="Euteneuer U."/>
            <person name="Pillet L."/>
            <person name="Moustafa A."/>
            <person name="Platzer M."/>
            <person name="Groth M."/>
            <person name="Szafranski K."/>
            <person name="Schliwa M."/>
        </authorList>
    </citation>
    <scope>NUCLEOTIDE SEQUENCE [LARGE SCALE GENOMIC DNA]</scope>
</reference>
<gene>
    <name evidence="1" type="ORF">RFI_29111</name>
</gene>
<proteinExistence type="predicted"/>
<dbReference type="Proteomes" id="UP000023152">
    <property type="component" value="Unassembled WGS sequence"/>
</dbReference>
<protein>
    <submittedName>
        <fullName evidence="1">Uncharacterized protein</fullName>
    </submittedName>
</protein>
<organism evidence="1 2">
    <name type="scientific">Reticulomyxa filosa</name>
    <dbReference type="NCBI Taxonomy" id="46433"/>
    <lineage>
        <taxon>Eukaryota</taxon>
        <taxon>Sar</taxon>
        <taxon>Rhizaria</taxon>
        <taxon>Retaria</taxon>
        <taxon>Foraminifera</taxon>
        <taxon>Monothalamids</taxon>
        <taxon>Reticulomyxidae</taxon>
        <taxon>Reticulomyxa</taxon>
    </lineage>
</organism>
<comment type="caution">
    <text evidence="1">The sequence shown here is derived from an EMBL/GenBank/DDBJ whole genome shotgun (WGS) entry which is preliminary data.</text>
</comment>
<sequence length="223" mass="24674">MKTLETNKTISNATGMNLVEAIVHTLNRLTSSNTQSLANYDGHHIMLQALRHYAVSPQIAIDVTQCLQVCFFFFFCKYIVVSKSPQNKQTKKKSVAKLDEKYLSNLQLQGVVNSISAALTYNPENGTLVREGKTALQLFAASRDLENALQIIQTAYRNGFDHLHSDLSSVFLTKGDGIQLLVGCITYLQKKVDSGDDSVECIDILSGCIRALGRLLTDDDKIL</sequence>
<feature type="non-terminal residue" evidence="1">
    <location>
        <position position="223"/>
    </location>
</feature>
<accession>X6M482</accession>